<feature type="transmembrane region" description="Helical" evidence="5">
    <location>
        <begin position="42"/>
        <end position="59"/>
    </location>
</feature>
<feature type="transmembrane region" description="Helical" evidence="5">
    <location>
        <begin position="182"/>
        <end position="204"/>
    </location>
</feature>
<keyword evidence="2 5" id="KW-0812">Transmembrane</keyword>
<reference evidence="8" key="1">
    <citation type="submission" date="2018-02" db="EMBL/GenBank/DDBJ databases">
        <authorList>
            <person name="Hausmann B."/>
        </authorList>
    </citation>
    <scope>NUCLEOTIDE SEQUENCE [LARGE SCALE GENOMIC DNA]</scope>
    <source>
        <strain evidence="8">Peat soil MAG SbA1</strain>
    </source>
</reference>
<feature type="transmembrane region" description="Helical" evidence="5">
    <location>
        <begin position="216"/>
        <end position="236"/>
    </location>
</feature>
<dbReference type="AlphaFoldDB" id="A0A2U3KE62"/>
<feature type="transmembrane region" description="Helical" evidence="5">
    <location>
        <begin position="352"/>
        <end position="369"/>
    </location>
</feature>
<dbReference type="InterPro" id="IPR052185">
    <property type="entry name" value="IPC_Synthase-Related"/>
</dbReference>
<sequence length="423" mass="46482">MSAAEQTNGPRVRWVDGLLRILLATGFGLLILLAWVGLPFEVPYIGFGLATAFVFQVAVRPRRWELLGVVLGGTALALFDQYIVHQGSKPDFQVSACLGFLGLVSFLVVGFRAIWAEGEEQQQLKSILIPAAALTFFVLGSQSLLNLAGLVFPDTTDLYAYAFDGSLGFQPSFVMGRIFRHYSLVGTVGYFTYYSLPLGMALVYAAHLRRKKTKPLFIIELFMTAGLLGYFLYLTFPATGPVYVAGPEFPGSPLSLSDLHGLVLRTVPINWMIPRNAMPSLHVTWALLIWFNCKPLSRLARALAFTFVLTTVFDTMGTGEHYFIDLVVAFPFAVAVQALCTRSIPVRSRARFAPLVGGATVTFLWLILLRYGTSVFLMTPVTPWACVIASTALAVRWMKQILSVETFERRSSAGRAHATAAGL</sequence>
<protein>
    <recommendedName>
        <fullName evidence="6">Inositolphosphotransferase Aur1/Ipt1 domain-containing protein</fullName>
    </recommendedName>
</protein>
<dbReference type="PANTHER" id="PTHR31310:SF7">
    <property type="entry name" value="PA-PHOSPHATASE RELATED-FAMILY PROTEIN DDB_G0268928"/>
    <property type="match status" value="1"/>
</dbReference>
<evidence type="ECO:0000256" key="5">
    <source>
        <dbReference type="SAM" id="Phobius"/>
    </source>
</evidence>
<feature type="transmembrane region" description="Helical" evidence="5">
    <location>
        <begin position="96"/>
        <end position="115"/>
    </location>
</feature>
<feature type="domain" description="Inositolphosphotransferase Aur1/Ipt1" evidence="6">
    <location>
        <begin position="162"/>
        <end position="338"/>
    </location>
</feature>
<accession>A0A2U3KE62</accession>
<name>A0A2U3KE62_9BACT</name>
<feature type="transmembrane region" description="Helical" evidence="5">
    <location>
        <begin position="18"/>
        <end position="36"/>
    </location>
</feature>
<gene>
    <name evidence="7" type="ORF">SBA1_190091</name>
</gene>
<evidence type="ECO:0000256" key="1">
    <source>
        <dbReference type="ARBA" id="ARBA00004141"/>
    </source>
</evidence>
<dbReference type="GO" id="GO:0016020">
    <property type="term" value="C:membrane"/>
    <property type="evidence" value="ECO:0007669"/>
    <property type="project" value="UniProtKB-SubCell"/>
</dbReference>
<feature type="transmembrane region" description="Helical" evidence="5">
    <location>
        <begin position="66"/>
        <end position="84"/>
    </location>
</feature>
<evidence type="ECO:0000313" key="7">
    <source>
        <dbReference type="EMBL" id="SPF37965.1"/>
    </source>
</evidence>
<organism evidence="7 8">
    <name type="scientific">Candidatus Sulfotelmatobacter kueseliae</name>
    <dbReference type="NCBI Taxonomy" id="2042962"/>
    <lineage>
        <taxon>Bacteria</taxon>
        <taxon>Pseudomonadati</taxon>
        <taxon>Acidobacteriota</taxon>
        <taxon>Terriglobia</taxon>
        <taxon>Terriglobales</taxon>
        <taxon>Candidatus Korobacteraceae</taxon>
        <taxon>Candidatus Sulfotelmatobacter</taxon>
    </lineage>
</organism>
<feature type="transmembrane region" description="Helical" evidence="5">
    <location>
        <begin position="375"/>
        <end position="395"/>
    </location>
</feature>
<keyword evidence="3 5" id="KW-1133">Transmembrane helix</keyword>
<dbReference type="OrthoDB" id="129887at2"/>
<dbReference type="InterPro" id="IPR026841">
    <property type="entry name" value="Aur1/Ipt1"/>
</dbReference>
<evidence type="ECO:0000259" key="6">
    <source>
        <dbReference type="Pfam" id="PF14378"/>
    </source>
</evidence>
<dbReference type="Proteomes" id="UP000238701">
    <property type="component" value="Unassembled WGS sequence"/>
</dbReference>
<dbReference type="PANTHER" id="PTHR31310">
    <property type="match status" value="1"/>
</dbReference>
<comment type="subcellular location">
    <subcellularLocation>
        <location evidence="1">Membrane</location>
        <topology evidence="1">Multi-pass membrane protein</topology>
    </subcellularLocation>
</comment>
<evidence type="ECO:0000256" key="3">
    <source>
        <dbReference type="ARBA" id="ARBA00022989"/>
    </source>
</evidence>
<dbReference type="Pfam" id="PF14378">
    <property type="entry name" value="PAP2_3"/>
    <property type="match status" value="1"/>
</dbReference>
<evidence type="ECO:0000256" key="4">
    <source>
        <dbReference type="ARBA" id="ARBA00023136"/>
    </source>
</evidence>
<feature type="transmembrane region" description="Helical" evidence="5">
    <location>
        <begin position="322"/>
        <end position="340"/>
    </location>
</feature>
<keyword evidence="4 5" id="KW-0472">Membrane</keyword>
<dbReference type="EMBL" id="OMOD01000101">
    <property type="protein sequence ID" value="SPF37965.1"/>
    <property type="molecule type" value="Genomic_DNA"/>
</dbReference>
<evidence type="ECO:0000313" key="8">
    <source>
        <dbReference type="Proteomes" id="UP000238701"/>
    </source>
</evidence>
<evidence type="ECO:0000256" key="2">
    <source>
        <dbReference type="ARBA" id="ARBA00022692"/>
    </source>
</evidence>
<feature type="transmembrane region" description="Helical" evidence="5">
    <location>
        <begin position="127"/>
        <end position="152"/>
    </location>
</feature>
<proteinExistence type="predicted"/>